<accession>A0A165P4T8</accession>
<evidence type="ECO:0000313" key="3">
    <source>
        <dbReference type="Proteomes" id="UP000076727"/>
    </source>
</evidence>
<dbReference type="OrthoDB" id="3365439at2759"/>
<dbReference type="EMBL" id="KV429073">
    <property type="protein sequence ID" value="KZT67763.1"/>
    <property type="molecule type" value="Genomic_DNA"/>
</dbReference>
<feature type="compositionally biased region" description="Basic and acidic residues" evidence="1">
    <location>
        <begin position="81"/>
        <end position="98"/>
    </location>
</feature>
<dbReference type="AlphaFoldDB" id="A0A165P4T8"/>
<organism evidence="2 3">
    <name type="scientific">Daedalea quercina L-15889</name>
    <dbReference type="NCBI Taxonomy" id="1314783"/>
    <lineage>
        <taxon>Eukaryota</taxon>
        <taxon>Fungi</taxon>
        <taxon>Dikarya</taxon>
        <taxon>Basidiomycota</taxon>
        <taxon>Agaricomycotina</taxon>
        <taxon>Agaricomycetes</taxon>
        <taxon>Polyporales</taxon>
        <taxon>Fomitopsis</taxon>
    </lineage>
</organism>
<evidence type="ECO:0000256" key="1">
    <source>
        <dbReference type="SAM" id="MobiDB-lite"/>
    </source>
</evidence>
<gene>
    <name evidence="2" type="ORF">DAEQUDRAFT_672700</name>
</gene>
<proteinExistence type="predicted"/>
<feature type="compositionally biased region" description="Polar residues" evidence="1">
    <location>
        <begin position="30"/>
        <end position="43"/>
    </location>
</feature>
<protein>
    <recommendedName>
        <fullName evidence="4">rRNA-processing protein FYV7</fullName>
    </recommendedName>
</protein>
<feature type="region of interest" description="Disordered" evidence="1">
    <location>
        <begin position="1"/>
        <end position="173"/>
    </location>
</feature>
<evidence type="ECO:0000313" key="2">
    <source>
        <dbReference type="EMBL" id="KZT67763.1"/>
    </source>
</evidence>
<keyword evidence="3" id="KW-1185">Reference proteome</keyword>
<sequence length="186" mass="20968">MKIIPADGSKKRKPPTFRHLPINRAKKLKQSWTEAQKIKSQWKAQKRKEGIVTRHSRVEDLVADQGENKAVSSDSTENEGEMSRDGRSVSGSAERENTVADPPSLRDLQRQAYSKASLHPHKSAHRGSGAKRWDHSSTSERAGARERGEANISQTGHSQHRGRGRGQPDMRLRMNAMLEKIKRDFT</sequence>
<evidence type="ECO:0008006" key="4">
    <source>
        <dbReference type="Google" id="ProtNLM"/>
    </source>
</evidence>
<dbReference type="Proteomes" id="UP000076727">
    <property type="component" value="Unassembled WGS sequence"/>
</dbReference>
<name>A0A165P4T8_9APHY</name>
<reference evidence="2 3" key="1">
    <citation type="journal article" date="2016" name="Mol. Biol. Evol.">
        <title>Comparative Genomics of Early-Diverging Mushroom-Forming Fungi Provides Insights into the Origins of Lignocellulose Decay Capabilities.</title>
        <authorList>
            <person name="Nagy L.G."/>
            <person name="Riley R."/>
            <person name="Tritt A."/>
            <person name="Adam C."/>
            <person name="Daum C."/>
            <person name="Floudas D."/>
            <person name="Sun H."/>
            <person name="Yadav J.S."/>
            <person name="Pangilinan J."/>
            <person name="Larsson K.H."/>
            <person name="Matsuura K."/>
            <person name="Barry K."/>
            <person name="Labutti K."/>
            <person name="Kuo R."/>
            <person name="Ohm R.A."/>
            <person name="Bhattacharya S.S."/>
            <person name="Shirouzu T."/>
            <person name="Yoshinaga Y."/>
            <person name="Martin F.M."/>
            <person name="Grigoriev I.V."/>
            <person name="Hibbett D.S."/>
        </authorList>
    </citation>
    <scope>NUCLEOTIDE SEQUENCE [LARGE SCALE GENOMIC DNA]</scope>
    <source>
        <strain evidence="2 3">L-15889</strain>
    </source>
</reference>
<feature type="compositionally biased region" description="Basic and acidic residues" evidence="1">
    <location>
        <begin position="47"/>
        <end position="60"/>
    </location>
</feature>
<feature type="compositionally biased region" description="Basic and acidic residues" evidence="1">
    <location>
        <begin position="131"/>
        <end position="149"/>
    </location>
</feature>
<feature type="compositionally biased region" description="Basic residues" evidence="1">
    <location>
        <begin position="118"/>
        <end position="129"/>
    </location>
</feature>